<sequence length="50" mass="5826">NDVQVEVHYNVIDLPSERKIKVGLPDKYELGWHLIVRSKENLIEGLKIKV</sequence>
<protein>
    <submittedName>
        <fullName evidence="1">Uncharacterized protein</fullName>
    </submittedName>
</protein>
<accession>X1AS62</accession>
<gene>
    <name evidence="1" type="ORF">S01H4_32692</name>
</gene>
<dbReference type="AlphaFoldDB" id="X1AS62"/>
<evidence type="ECO:0000313" key="1">
    <source>
        <dbReference type="EMBL" id="GAG75133.1"/>
    </source>
</evidence>
<feature type="non-terminal residue" evidence="1">
    <location>
        <position position="1"/>
    </location>
</feature>
<dbReference type="EMBL" id="BART01017121">
    <property type="protein sequence ID" value="GAG75133.1"/>
    <property type="molecule type" value="Genomic_DNA"/>
</dbReference>
<proteinExistence type="predicted"/>
<name>X1AS62_9ZZZZ</name>
<reference evidence="1" key="1">
    <citation type="journal article" date="2014" name="Front. Microbiol.">
        <title>High frequency of phylogenetically diverse reductive dehalogenase-homologous genes in deep subseafloor sedimentary metagenomes.</title>
        <authorList>
            <person name="Kawai M."/>
            <person name="Futagami T."/>
            <person name="Toyoda A."/>
            <person name="Takaki Y."/>
            <person name="Nishi S."/>
            <person name="Hori S."/>
            <person name="Arai W."/>
            <person name="Tsubouchi T."/>
            <person name="Morono Y."/>
            <person name="Uchiyama I."/>
            <person name="Ito T."/>
            <person name="Fujiyama A."/>
            <person name="Inagaki F."/>
            <person name="Takami H."/>
        </authorList>
    </citation>
    <scope>NUCLEOTIDE SEQUENCE</scope>
    <source>
        <strain evidence="1">Expedition CK06-06</strain>
    </source>
</reference>
<organism evidence="1">
    <name type="scientific">marine sediment metagenome</name>
    <dbReference type="NCBI Taxonomy" id="412755"/>
    <lineage>
        <taxon>unclassified sequences</taxon>
        <taxon>metagenomes</taxon>
        <taxon>ecological metagenomes</taxon>
    </lineage>
</organism>
<comment type="caution">
    <text evidence="1">The sequence shown here is derived from an EMBL/GenBank/DDBJ whole genome shotgun (WGS) entry which is preliminary data.</text>
</comment>